<keyword evidence="2" id="KW-1133">Transmembrane helix</keyword>
<evidence type="ECO:0000256" key="2">
    <source>
        <dbReference type="SAM" id="Phobius"/>
    </source>
</evidence>
<keyword evidence="1" id="KW-0175">Coiled coil</keyword>
<feature type="transmembrane region" description="Helical" evidence="2">
    <location>
        <begin position="274"/>
        <end position="297"/>
    </location>
</feature>
<keyword evidence="2" id="KW-0472">Membrane</keyword>
<feature type="coiled-coil region" evidence="1">
    <location>
        <begin position="81"/>
        <end position="135"/>
    </location>
</feature>
<keyword evidence="2" id="KW-0812">Transmembrane</keyword>
<proteinExistence type="predicted"/>
<dbReference type="SUPFAM" id="SSF52540">
    <property type="entry name" value="P-loop containing nucleoside triphosphate hydrolases"/>
    <property type="match status" value="1"/>
</dbReference>
<evidence type="ECO:0000259" key="3">
    <source>
        <dbReference type="Pfam" id="PF01926"/>
    </source>
</evidence>
<dbReference type="RefSeq" id="WP_348826924.1">
    <property type="nucleotide sequence ID" value="NZ_CP098827.1"/>
</dbReference>
<dbReference type="InterPro" id="IPR006073">
    <property type="entry name" value="GTP-bd"/>
</dbReference>
<reference evidence="4" key="1">
    <citation type="submission" date="2022-06" db="EMBL/GenBank/DDBJ databases">
        <title>A novel DMS-producing enzyme.</title>
        <authorList>
            <person name="Zhang Y."/>
        </authorList>
    </citation>
    <scope>NUCLEOTIDE SEQUENCE</scope>
    <source>
        <strain evidence="4">RT37</strain>
    </source>
</reference>
<organism evidence="4">
    <name type="scientific">Halomonas sp. RT37</name>
    <dbReference type="NCBI Taxonomy" id="2950872"/>
    <lineage>
        <taxon>Bacteria</taxon>
        <taxon>Pseudomonadati</taxon>
        <taxon>Pseudomonadota</taxon>
        <taxon>Gammaproteobacteria</taxon>
        <taxon>Oceanospirillales</taxon>
        <taxon>Halomonadaceae</taxon>
        <taxon>Halomonas</taxon>
    </lineage>
</organism>
<evidence type="ECO:0000313" key="4">
    <source>
        <dbReference type="EMBL" id="XBO70032.1"/>
    </source>
</evidence>
<gene>
    <name evidence="4" type="ORF">NFG58_15580</name>
</gene>
<dbReference type="GO" id="GO:0005525">
    <property type="term" value="F:GTP binding"/>
    <property type="evidence" value="ECO:0007669"/>
    <property type="project" value="InterPro"/>
</dbReference>
<evidence type="ECO:0000256" key="1">
    <source>
        <dbReference type="SAM" id="Coils"/>
    </source>
</evidence>
<sequence>MKDFDLEKEIGVAVDEALKSRGVANILLAGKTGVGKSTLLNSVFQGDFATTGQGKPVTSKTRKITKPGIPLSIYDTRGLEVKDYKETLDELENLVDSQNSLKDHHEHIHVCWLCISEGTRRIEQAEIDLAKMMAKKMPVIIVITKSQSDQGFRSKCSEIIPEAVNYVRVNSLSTTLDTGHVIPASGLDHLVTLTMEAIPEGQRRAFSAAQKIKIEDKVVNAHKVVAASASTAGATAAVPIPFSDFVAIAPIQIGMLAGISSCFGLNVDRAFLSTLVSGTFTSVAGSFAGRAIAGALLKFFPGVGSTGGAAISASVALTLTTLFGEAYIATLYMLLKDDPEKKLTADEITEAFKEKLSKEKNAEGAIHT</sequence>
<dbReference type="EMBL" id="CP098827">
    <property type="protein sequence ID" value="XBO70032.1"/>
    <property type="molecule type" value="Genomic_DNA"/>
</dbReference>
<feature type="transmembrane region" description="Helical" evidence="2">
    <location>
        <begin position="309"/>
        <end position="335"/>
    </location>
</feature>
<dbReference type="Pfam" id="PF01926">
    <property type="entry name" value="MMR_HSR1"/>
    <property type="match status" value="1"/>
</dbReference>
<name>A0AAU7KEZ4_9GAMM</name>
<dbReference type="Gene3D" id="3.40.50.300">
    <property type="entry name" value="P-loop containing nucleotide triphosphate hydrolases"/>
    <property type="match status" value="1"/>
</dbReference>
<dbReference type="CDD" id="cd00882">
    <property type="entry name" value="Ras_like_GTPase"/>
    <property type="match status" value="1"/>
</dbReference>
<accession>A0AAU7KEZ4</accession>
<protein>
    <submittedName>
        <fullName evidence="4">GTP-binding DUF697 domain-containing protein</fullName>
    </submittedName>
</protein>
<feature type="domain" description="G" evidence="3">
    <location>
        <begin position="26"/>
        <end position="145"/>
    </location>
</feature>
<dbReference type="InterPro" id="IPR027417">
    <property type="entry name" value="P-loop_NTPase"/>
</dbReference>
<feature type="transmembrane region" description="Helical" evidence="2">
    <location>
        <begin position="245"/>
        <end position="267"/>
    </location>
</feature>
<dbReference type="AlphaFoldDB" id="A0AAU7KEZ4"/>